<keyword evidence="3" id="KW-0328">Glycosyltransferase</keyword>
<reference evidence="9 10" key="1">
    <citation type="submission" date="2024-03" db="EMBL/GenBank/DDBJ databases">
        <title>The genome assembly and annotation of the cricket Gryllus longicercus Weissman &amp; Gray.</title>
        <authorList>
            <person name="Szrajer S."/>
            <person name="Gray D."/>
            <person name="Ylla G."/>
        </authorList>
    </citation>
    <scope>NUCLEOTIDE SEQUENCE [LARGE SCALE GENOMIC DNA]</scope>
    <source>
        <strain evidence="9">DAG 2021-001</strain>
        <tissue evidence="9">Whole body minus gut</tissue>
    </source>
</reference>
<dbReference type="InterPro" id="IPR029044">
    <property type="entry name" value="Nucleotide-diphossugar_trans"/>
</dbReference>
<dbReference type="InterPro" id="IPR007577">
    <property type="entry name" value="GlycoTrfase_DXD_sugar-bd_CS"/>
</dbReference>
<dbReference type="EMBL" id="JAZDUA010000060">
    <property type="protein sequence ID" value="KAK7870304.1"/>
    <property type="molecule type" value="Genomic_DNA"/>
</dbReference>
<evidence type="ECO:0000256" key="5">
    <source>
        <dbReference type="ARBA" id="ARBA00023034"/>
    </source>
</evidence>
<evidence type="ECO:0000256" key="3">
    <source>
        <dbReference type="ARBA" id="ARBA00022676"/>
    </source>
</evidence>
<keyword evidence="4" id="KW-0808">Transferase</keyword>
<comment type="similarity">
    <text evidence="2">Belongs to the glycosyltransferase 32 family.</text>
</comment>
<proteinExistence type="inferred from homology"/>
<accession>A0AAN9VS13</accession>
<dbReference type="GO" id="GO:0000139">
    <property type="term" value="C:Golgi membrane"/>
    <property type="evidence" value="ECO:0007669"/>
    <property type="project" value="UniProtKB-SubCell"/>
</dbReference>
<keyword evidence="6 7" id="KW-0472">Membrane</keyword>
<evidence type="ECO:0000313" key="10">
    <source>
        <dbReference type="Proteomes" id="UP001378592"/>
    </source>
</evidence>
<evidence type="ECO:0000256" key="7">
    <source>
        <dbReference type="SAM" id="Phobius"/>
    </source>
</evidence>
<keyword evidence="7" id="KW-0812">Transmembrane</keyword>
<dbReference type="AlphaFoldDB" id="A0AAN9VS13"/>
<keyword evidence="5" id="KW-0333">Golgi apparatus</keyword>
<feature type="transmembrane region" description="Helical" evidence="7">
    <location>
        <begin position="6"/>
        <end position="26"/>
    </location>
</feature>
<dbReference type="Proteomes" id="UP001378592">
    <property type="component" value="Unassembled WGS sequence"/>
</dbReference>
<sequence>MWPAPYLALVSVAGFLGVFSSLFPVTGIPHSPRRIRGNASRGGSGRAQEVRMSPHYLSNLLKRLTFKPVPGENNIFFVETSCAFKKFPNPASYDSESGLRLSPRGACAVEAAAAAHPTHRVYLVHTCDVHRRSLAKGAAPAYALAALSIPNVRLWAVPYALHFVGTPLQGWLASGALRASRWPVVHASDVLRFLLLWKYGGTYLDLDVLMLRSLEDQRNFGCPENRNYVSVGAINFAFDTTGRRFANACIEEMRDFHPTLWVHNGAGAITRAVKKVCAISQINEITKEKCGGFHLLATSTFYSIPWMSWQLLFKEEGAKETMKMIGNNLAVHVWNAKSHDATVYTSSMQPYAQIARRVCPKVVAVVGKTM</sequence>
<name>A0AAN9VS13_9ORTH</name>
<dbReference type="InterPro" id="IPR007652">
    <property type="entry name" value="A1-4-GlycosylTfrase_dom"/>
</dbReference>
<gene>
    <name evidence="9" type="ORF">R5R35_003697</name>
</gene>
<dbReference type="Pfam" id="PF04572">
    <property type="entry name" value="Gb3_synth"/>
    <property type="match status" value="1"/>
</dbReference>
<dbReference type="Gene3D" id="3.90.550.20">
    <property type="match status" value="1"/>
</dbReference>
<evidence type="ECO:0000256" key="1">
    <source>
        <dbReference type="ARBA" id="ARBA00004323"/>
    </source>
</evidence>
<organism evidence="9 10">
    <name type="scientific">Gryllus longicercus</name>
    <dbReference type="NCBI Taxonomy" id="2509291"/>
    <lineage>
        <taxon>Eukaryota</taxon>
        <taxon>Metazoa</taxon>
        <taxon>Ecdysozoa</taxon>
        <taxon>Arthropoda</taxon>
        <taxon>Hexapoda</taxon>
        <taxon>Insecta</taxon>
        <taxon>Pterygota</taxon>
        <taxon>Neoptera</taxon>
        <taxon>Polyneoptera</taxon>
        <taxon>Orthoptera</taxon>
        <taxon>Ensifera</taxon>
        <taxon>Gryllidea</taxon>
        <taxon>Grylloidea</taxon>
        <taxon>Gryllidae</taxon>
        <taxon>Gryllinae</taxon>
        <taxon>Gryllus</taxon>
    </lineage>
</organism>
<dbReference type="GO" id="GO:0035248">
    <property type="term" value="F:alpha-1,4-N-acetylgalactosaminyltransferase activity"/>
    <property type="evidence" value="ECO:0007669"/>
    <property type="project" value="TreeGrafter"/>
</dbReference>
<dbReference type="InterPro" id="IPR051981">
    <property type="entry name" value="Glycosyltransf_32"/>
</dbReference>
<dbReference type="SUPFAM" id="SSF53448">
    <property type="entry name" value="Nucleotide-diphospho-sugar transferases"/>
    <property type="match status" value="1"/>
</dbReference>
<dbReference type="PANTHER" id="PTHR12042">
    <property type="entry name" value="LACTOSYLCERAMIDE 4-ALPHA-GALACTOSYLTRANSFERASE ALPHA- 1,4-GALACTOSYLTRANSFERASE"/>
    <property type="match status" value="1"/>
</dbReference>
<evidence type="ECO:0000256" key="2">
    <source>
        <dbReference type="ARBA" id="ARBA00009003"/>
    </source>
</evidence>
<evidence type="ECO:0000256" key="6">
    <source>
        <dbReference type="ARBA" id="ARBA00023136"/>
    </source>
</evidence>
<keyword evidence="10" id="KW-1185">Reference proteome</keyword>
<evidence type="ECO:0000313" key="9">
    <source>
        <dbReference type="EMBL" id="KAK7870304.1"/>
    </source>
</evidence>
<protein>
    <recommendedName>
        <fullName evidence="8">Alpha 1,4-glycosyltransferase domain-containing protein</fullName>
    </recommendedName>
</protein>
<comment type="subcellular location">
    <subcellularLocation>
        <location evidence="1">Golgi apparatus membrane</location>
        <topology evidence="1">Single-pass type II membrane protein</topology>
    </subcellularLocation>
</comment>
<dbReference type="PANTHER" id="PTHR12042:SF21">
    <property type="entry name" value="ALPHA1,4-GALACTOSYLTRANSFERASE 1-RELATED"/>
    <property type="match status" value="1"/>
</dbReference>
<feature type="domain" description="Alpha 1,4-glycosyltransferase" evidence="8">
    <location>
        <begin position="241"/>
        <end position="365"/>
    </location>
</feature>
<keyword evidence="7" id="KW-1133">Transmembrane helix</keyword>
<dbReference type="Pfam" id="PF04488">
    <property type="entry name" value="Gly_transf_sug"/>
    <property type="match status" value="1"/>
</dbReference>
<evidence type="ECO:0000256" key="4">
    <source>
        <dbReference type="ARBA" id="ARBA00022679"/>
    </source>
</evidence>
<comment type="caution">
    <text evidence="9">The sequence shown here is derived from an EMBL/GenBank/DDBJ whole genome shotgun (WGS) entry which is preliminary data.</text>
</comment>
<evidence type="ECO:0000259" key="8">
    <source>
        <dbReference type="Pfam" id="PF04572"/>
    </source>
</evidence>
<dbReference type="GO" id="GO:0006688">
    <property type="term" value="P:glycosphingolipid biosynthetic process"/>
    <property type="evidence" value="ECO:0007669"/>
    <property type="project" value="TreeGrafter"/>
</dbReference>